<evidence type="ECO:0000313" key="3">
    <source>
        <dbReference type="EMBL" id="UMM23774.1"/>
    </source>
</evidence>
<dbReference type="EMBL" id="CP092622">
    <property type="protein sequence ID" value="UMM23774.1"/>
    <property type="molecule type" value="Genomic_DNA"/>
</dbReference>
<reference evidence="3 4" key="1">
    <citation type="submission" date="2022-04" db="EMBL/GenBank/DDBJ databases">
        <title>Chromosome-level reference genomes for two strains of Caenorhabditis briggsae: an improved platform for comparative genomics.</title>
        <authorList>
            <person name="Stevens L."/>
            <person name="Andersen E."/>
        </authorList>
    </citation>
    <scope>NUCLEOTIDE SEQUENCE [LARGE SCALE GENOMIC DNA]</scope>
    <source>
        <strain evidence="3">VX34</strain>
        <tissue evidence="3">Whole-organism</tissue>
    </source>
</reference>
<feature type="chain" id="PRO_5042106844" evidence="2">
    <location>
        <begin position="21"/>
        <end position="146"/>
    </location>
</feature>
<keyword evidence="4" id="KW-1185">Reference proteome</keyword>
<evidence type="ECO:0000313" key="4">
    <source>
        <dbReference type="Proteomes" id="UP000829354"/>
    </source>
</evidence>
<dbReference type="AlphaFoldDB" id="A0AAE9EH99"/>
<dbReference type="InterPro" id="IPR035126">
    <property type="entry name" value="SCVP"/>
</dbReference>
<evidence type="ECO:0000256" key="1">
    <source>
        <dbReference type="SAM" id="MobiDB-lite"/>
    </source>
</evidence>
<organism evidence="3 4">
    <name type="scientific">Caenorhabditis briggsae</name>
    <dbReference type="NCBI Taxonomy" id="6238"/>
    <lineage>
        <taxon>Eukaryota</taxon>
        <taxon>Metazoa</taxon>
        <taxon>Ecdysozoa</taxon>
        <taxon>Nematoda</taxon>
        <taxon>Chromadorea</taxon>
        <taxon>Rhabditida</taxon>
        <taxon>Rhabditina</taxon>
        <taxon>Rhabditomorpha</taxon>
        <taxon>Rhabditoidea</taxon>
        <taxon>Rhabditidae</taxon>
        <taxon>Peloderinae</taxon>
        <taxon>Caenorhabditis</taxon>
    </lineage>
</organism>
<dbReference type="Proteomes" id="UP000829354">
    <property type="component" value="Chromosome III"/>
</dbReference>
<protein>
    <submittedName>
        <fullName evidence="3">Uncharacterized protein</fullName>
    </submittedName>
</protein>
<feature type="region of interest" description="Disordered" evidence="1">
    <location>
        <begin position="26"/>
        <end position="52"/>
    </location>
</feature>
<sequence length="146" mass="15852">MSAAFHIFLLFAAFVGMAEMCGNLHSTETPATVNNSSPTTTDKEKNRKRRSAGGSTIVYIELQTTLTSAGEVEFAKIENELTEEYQKLLDKAHRQVATGFEGASVLKYMFTDADCGIAQFFAQSAKDLSSFVTGATIHCNGQTSHI</sequence>
<dbReference type="Pfam" id="PF17619">
    <property type="entry name" value="SCVP"/>
    <property type="match status" value="1"/>
</dbReference>
<proteinExistence type="predicted"/>
<name>A0AAE9EH99_CAEBR</name>
<feature type="signal peptide" evidence="2">
    <location>
        <begin position="1"/>
        <end position="20"/>
    </location>
</feature>
<feature type="compositionally biased region" description="Polar residues" evidence="1">
    <location>
        <begin position="26"/>
        <end position="40"/>
    </location>
</feature>
<gene>
    <name evidence="3" type="ORF">L5515_004323</name>
</gene>
<keyword evidence="2" id="KW-0732">Signal</keyword>
<accession>A0AAE9EH99</accession>
<evidence type="ECO:0000256" key="2">
    <source>
        <dbReference type="SAM" id="SignalP"/>
    </source>
</evidence>